<evidence type="ECO:0000256" key="3">
    <source>
        <dbReference type="ARBA" id="ARBA00022448"/>
    </source>
</evidence>
<feature type="transmembrane region" description="Helical" evidence="13">
    <location>
        <begin position="100"/>
        <end position="129"/>
    </location>
</feature>
<evidence type="ECO:0000256" key="11">
    <source>
        <dbReference type="ARBA" id="ARBA00023201"/>
    </source>
</evidence>
<dbReference type="GO" id="GO:0015293">
    <property type="term" value="F:symporter activity"/>
    <property type="evidence" value="ECO:0007669"/>
    <property type="project" value="UniProtKB-KW"/>
</dbReference>
<evidence type="ECO:0000256" key="9">
    <source>
        <dbReference type="ARBA" id="ARBA00023065"/>
    </source>
</evidence>
<dbReference type="PANTHER" id="PTHR48086">
    <property type="entry name" value="SODIUM/PROLINE SYMPORTER-RELATED"/>
    <property type="match status" value="1"/>
</dbReference>
<feature type="transmembrane region" description="Helical" evidence="13">
    <location>
        <begin position="351"/>
        <end position="371"/>
    </location>
</feature>
<feature type="transmembrane region" description="Helical" evidence="13">
    <location>
        <begin position="252"/>
        <end position="271"/>
    </location>
</feature>
<comment type="catalytic activity">
    <reaction evidence="12">
        <text>L-proline(in) + Na(+)(in) = L-proline(out) + Na(+)(out)</text>
        <dbReference type="Rhea" id="RHEA:28967"/>
        <dbReference type="ChEBI" id="CHEBI:29101"/>
        <dbReference type="ChEBI" id="CHEBI:60039"/>
    </reaction>
</comment>
<accession>A0A857C4E9</accession>
<keyword evidence="3" id="KW-0813">Transport</keyword>
<dbReference type="PANTHER" id="PTHR48086:SF3">
    <property type="entry name" value="SODIUM_PROLINE SYMPORTER"/>
    <property type="match status" value="1"/>
</dbReference>
<dbReference type="InterPro" id="IPR001734">
    <property type="entry name" value="Na/solute_symporter"/>
</dbReference>
<keyword evidence="10 13" id="KW-0472">Membrane</keyword>
<dbReference type="OrthoDB" id="8029275at2"/>
<comment type="subcellular location">
    <subcellularLocation>
        <location evidence="1">Cell membrane</location>
        <topology evidence="1">Multi-pass membrane protein</topology>
    </subcellularLocation>
</comment>
<dbReference type="Gene3D" id="1.20.1730.10">
    <property type="entry name" value="Sodium/glucose cotransporter"/>
    <property type="match status" value="1"/>
</dbReference>
<evidence type="ECO:0000256" key="7">
    <source>
        <dbReference type="ARBA" id="ARBA00022989"/>
    </source>
</evidence>
<feature type="transmembrane region" description="Helical" evidence="13">
    <location>
        <begin position="178"/>
        <end position="199"/>
    </location>
</feature>
<feature type="transmembrane region" description="Helical" evidence="13">
    <location>
        <begin position="291"/>
        <end position="314"/>
    </location>
</feature>
<evidence type="ECO:0000256" key="6">
    <source>
        <dbReference type="ARBA" id="ARBA00022847"/>
    </source>
</evidence>
<sequence>MFESATLLLVLLTPLAIAILRSRRTTVADFVLNSNRSSLLQTIASIVGGNVGIGTFIAIFLFSNASPLIGISLAVTYTAGLLLCALVAPRVHRASRDNDAFGLVDFIASAHGIGNPALIWLPVAVVFMLRTVVQVMALAAIVGAVFQLPFVQALGLSALLASTYVVVGGYKAATETDIFQVAIIVTVMVLALFGLTFEFDRERDYLDLGPYKPILLLGIFLFIPLSPILAVDNWQRIATAPSPLVARRAYMIAALICGAIYTIIVMVALQTGPATDVLERFRNLMPGGQRWLADAMFAACIMSSIDTFVMPLVTTFARKGLSLRSLRALVAGLFLVVATVALAIGDILSGIIAAFNSLTVFLPAVLGALLLRKPSPRAAVSSLCLGVVSTLLLSTVDINSAALAGFLLSAATYGLVHWVDRRRASLI</sequence>
<feature type="transmembrane region" description="Helical" evidence="13">
    <location>
        <begin position="135"/>
        <end position="166"/>
    </location>
</feature>
<dbReference type="KEGG" id="siw:GH266_04085"/>
<comment type="similarity">
    <text evidence="2">Belongs to the sodium:solute symporter (SSF) (TC 2.A.21) family.</text>
</comment>
<feature type="transmembrane region" description="Helical" evidence="13">
    <location>
        <begin position="378"/>
        <end position="396"/>
    </location>
</feature>
<evidence type="ECO:0000256" key="5">
    <source>
        <dbReference type="ARBA" id="ARBA00022692"/>
    </source>
</evidence>
<dbReference type="GO" id="GO:0006814">
    <property type="term" value="P:sodium ion transport"/>
    <property type="evidence" value="ECO:0007669"/>
    <property type="project" value="UniProtKB-KW"/>
</dbReference>
<dbReference type="AlphaFoldDB" id="A0A857C4E9"/>
<dbReference type="Proteomes" id="UP000435648">
    <property type="component" value="Chromosome"/>
</dbReference>
<keyword evidence="11" id="KW-0739">Sodium transport</keyword>
<dbReference type="InterPro" id="IPR038377">
    <property type="entry name" value="Na/Glc_symporter_sf"/>
</dbReference>
<organism evidence="14 15">
    <name type="scientific">Stappia indica</name>
    <dbReference type="NCBI Taxonomy" id="538381"/>
    <lineage>
        <taxon>Bacteria</taxon>
        <taxon>Pseudomonadati</taxon>
        <taxon>Pseudomonadota</taxon>
        <taxon>Alphaproteobacteria</taxon>
        <taxon>Hyphomicrobiales</taxon>
        <taxon>Stappiaceae</taxon>
        <taxon>Stappia</taxon>
    </lineage>
</organism>
<keyword evidence="9" id="KW-0406">Ion transport</keyword>
<dbReference type="PROSITE" id="PS50283">
    <property type="entry name" value="NA_SOLUT_SYMP_3"/>
    <property type="match status" value="1"/>
</dbReference>
<evidence type="ECO:0000256" key="13">
    <source>
        <dbReference type="SAM" id="Phobius"/>
    </source>
</evidence>
<evidence type="ECO:0000256" key="2">
    <source>
        <dbReference type="ARBA" id="ARBA00006434"/>
    </source>
</evidence>
<protein>
    <recommendedName>
        <fullName evidence="16">Na+/proline symporter</fullName>
    </recommendedName>
</protein>
<evidence type="ECO:0000313" key="15">
    <source>
        <dbReference type="Proteomes" id="UP000435648"/>
    </source>
</evidence>
<keyword evidence="8" id="KW-0915">Sodium</keyword>
<evidence type="ECO:0000256" key="12">
    <source>
        <dbReference type="ARBA" id="ARBA00033708"/>
    </source>
</evidence>
<feature type="transmembrane region" description="Helical" evidence="13">
    <location>
        <begin position="43"/>
        <end position="62"/>
    </location>
</feature>
<feature type="transmembrane region" description="Helical" evidence="13">
    <location>
        <begin position="6"/>
        <end position="22"/>
    </location>
</feature>
<evidence type="ECO:0000313" key="14">
    <source>
        <dbReference type="EMBL" id="QGZ33758.1"/>
    </source>
</evidence>
<keyword evidence="6" id="KW-0769">Symport</keyword>
<dbReference type="RefSeq" id="WP_158192764.1">
    <property type="nucleotide sequence ID" value="NZ_CP046908.1"/>
</dbReference>
<dbReference type="GO" id="GO:0005886">
    <property type="term" value="C:plasma membrane"/>
    <property type="evidence" value="ECO:0007669"/>
    <property type="project" value="UniProtKB-SubCell"/>
</dbReference>
<gene>
    <name evidence="14" type="ORF">GH266_04085</name>
</gene>
<feature type="transmembrane region" description="Helical" evidence="13">
    <location>
        <begin position="211"/>
        <end position="231"/>
    </location>
</feature>
<keyword evidence="5 13" id="KW-0812">Transmembrane</keyword>
<dbReference type="EMBL" id="CP046908">
    <property type="protein sequence ID" value="QGZ33758.1"/>
    <property type="molecule type" value="Genomic_DNA"/>
</dbReference>
<feature type="transmembrane region" description="Helical" evidence="13">
    <location>
        <begin position="402"/>
        <end position="419"/>
    </location>
</feature>
<dbReference type="InterPro" id="IPR050277">
    <property type="entry name" value="Sodium:Solute_Symporter"/>
</dbReference>
<evidence type="ECO:0000256" key="1">
    <source>
        <dbReference type="ARBA" id="ARBA00004651"/>
    </source>
</evidence>
<keyword evidence="4" id="KW-1003">Cell membrane</keyword>
<keyword evidence="7 13" id="KW-1133">Transmembrane helix</keyword>
<proteinExistence type="inferred from homology"/>
<feature type="transmembrane region" description="Helical" evidence="13">
    <location>
        <begin position="68"/>
        <end position="88"/>
    </location>
</feature>
<reference evidence="14 15" key="1">
    <citation type="submission" date="2019-12" db="EMBL/GenBank/DDBJ databases">
        <title>The genome of Stappia indica PHM037.</title>
        <authorList>
            <person name="Kacar D."/>
            <person name="Galan B."/>
            <person name="Canedo L."/>
            <person name="Rodriguez P."/>
            <person name="de la Calle F."/>
            <person name="Garcia J.L."/>
        </authorList>
    </citation>
    <scope>NUCLEOTIDE SEQUENCE [LARGE SCALE GENOMIC DNA]</scope>
    <source>
        <strain evidence="14 15">PHM037</strain>
    </source>
</reference>
<evidence type="ECO:0008006" key="16">
    <source>
        <dbReference type="Google" id="ProtNLM"/>
    </source>
</evidence>
<evidence type="ECO:0000256" key="8">
    <source>
        <dbReference type="ARBA" id="ARBA00023053"/>
    </source>
</evidence>
<name>A0A857C4E9_9HYPH</name>
<feature type="transmembrane region" description="Helical" evidence="13">
    <location>
        <begin position="326"/>
        <end position="345"/>
    </location>
</feature>
<evidence type="ECO:0000256" key="4">
    <source>
        <dbReference type="ARBA" id="ARBA00022475"/>
    </source>
</evidence>
<evidence type="ECO:0000256" key="10">
    <source>
        <dbReference type="ARBA" id="ARBA00023136"/>
    </source>
</evidence>